<keyword evidence="2" id="KW-0813">Transport</keyword>
<dbReference type="GO" id="GO:0016020">
    <property type="term" value="C:membrane"/>
    <property type="evidence" value="ECO:0007669"/>
    <property type="project" value="UniProtKB-SubCell"/>
</dbReference>
<evidence type="ECO:0000256" key="2">
    <source>
        <dbReference type="ARBA" id="ARBA00022448"/>
    </source>
</evidence>
<dbReference type="SMART" id="SM00239">
    <property type="entry name" value="C2"/>
    <property type="match status" value="5"/>
</dbReference>
<comment type="caution">
    <text evidence="11">The sequence shown here is derived from an EMBL/GenBank/DDBJ whole genome shotgun (WGS) entry which is preliminary data.</text>
</comment>
<evidence type="ECO:0000256" key="5">
    <source>
        <dbReference type="ARBA" id="ARBA00023136"/>
    </source>
</evidence>
<dbReference type="PROSITE" id="PS50004">
    <property type="entry name" value="C2"/>
    <property type="match status" value="4"/>
</dbReference>
<feature type="region of interest" description="Disordered" evidence="7">
    <location>
        <begin position="1"/>
        <end position="46"/>
    </location>
</feature>
<keyword evidence="12" id="KW-1185">Reference proteome</keyword>
<dbReference type="GO" id="GO:0006869">
    <property type="term" value="P:lipid transport"/>
    <property type="evidence" value="ECO:0007669"/>
    <property type="project" value="UniProtKB-KW"/>
</dbReference>
<accession>A0AAV5R5F6</accession>
<keyword evidence="8" id="KW-1133">Transmembrane helix</keyword>
<evidence type="ECO:0000259" key="9">
    <source>
        <dbReference type="PROSITE" id="PS50004"/>
    </source>
</evidence>
<dbReference type="InterPro" id="IPR017147">
    <property type="entry name" value="Tricalbin"/>
</dbReference>
<feature type="transmembrane region" description="Helical" evidence="8">
    <location>
        <begin position="122"/>
        <end position="148"/>
    </location>
</feature>
<evidence type="ECO:0000256" key="4">
    <source>
        <dbReference type="ARBA" id="ARBA00023121"/>
    </source>
</evidence>
<dbReference type="PIRSF" id="PIRSF037232">
    <property type="entry name" value="Tricalbin"/>
    <property type="match status" value="1"/>
</dbReference>
<evidence type="ECO:0000313" key="11">
    <source>
        <dbReference type="EMBL" id="GMM46756.1"/>
    </source>
</evidence>
<organism evidence="11 12">
    <name type="scientific">Pichia kluyveri</name>
    <name type="common">Yeast</name>
    <dbReference type="NCBI Taxonomy" id="36015"/>
    <lineage>
        <taxon>Eukaryota</taxon>
        <taxon>Fungi</taxon>
        <taxon>Dikarya</taxon>
        <taxon>Ascomycota</taxon>
        <taxon>Saccharomycotina</taxon>
        <taxon>Pichiomycetes</taxon>
        <taxon>Pichiales</taxon>
        <taxon>Pichiaceae</taxon>
        <taxon>Pichia</taxon>
    </lineage>
</organism>
<evidence type="ECO:0000313" key="12">
    <source>
        <dbReference type="Proteomes" id="UP001378960"/>
    </source>
</evidence>
<feature type="domain" description="SMP-LTD" evidence="10">
    <location>
        <begin position="175"/>
        <end position="382"/>
    </location>
</feature>
<evidence type="ECO:0000259" key="10">
    <source>
        <dbReference type="PROSITE" id="PS51847"/>
    </source>
</evidence>
<dbReference type="InterPro" id="IPR031468">
    <property type="entry name" value="SMP_LBD"/>
</dbReference>
<dbReference type="Proteomes" id="UP001378960">
    <property type="component" value="Unassembled WGS sequence"/>
</dbReference>
<keyword evidence="5 8" id="KW-0472">Membrane</keyword>
<feature type="domain" description="C2" evidence="9">
    <location>
        <begin position="986"/>
        <end position="1114"/>
    </location>
</feature>
<feature type="compositionally biased region" description="Polar residues" evidence="7">
    <location>
        <begin position="1268"/>
        <end position="1286"/>
    </location>
</feature>
<feature type="coiled-coil region" evidence="6">
    <location>
        <begin position="821"/>
        <end position="848"/>
    </location>
</feature>
<dbReference type="Pfam" id="PF00168">
    <property type="entry name" value="C2"/>
    <property type="match status" value="5"/>
</dbReference>
<feature type="region of interest" description="Disordered" evidence="7">
    <location>
        <begin position="1228"/>
        <end position="1286"/>
    </location>
</feature>
<evidence type="ECO:0000256" key="8">
    <source>
        <dbReference type="SAM" id="Phobius"/>
    </source>
</evidence>
<dbReference type="InterPro" id="IPR056910">
    <property type="entry name" value="TCB1-3_C2"/>
</dbReference>
<dbReference type="GO" id="GO:0071944">
    <property type="term" value="C:cell periphery"/>
    <property type="evidence" value="ECO:0007669"/>
    <property type="project" value="UniProtKB-ARBA"/>
</dbReference>
<keyword evidence="8" id="KW-0812">Transmembrane</keyword>
<dbReference type="EMBL" id="BTGB01000004">
    <property type="protein sequence ID" value="GMM46756.1"/>
    <property type="molecule type" value="Genomic_DNA"/>
</dbReference>
<dbReference type="Gene3D" id="2.60.40.150">
    <property type="entry name" value="C2 domain"/>
    <property type="match status" value="4"/>
</dbReference>
<dbReference type="PANTHER" id="PTHR46980:SF1">
    <property type="entry name" value="TRICALBIN-3"/>
    <property type="match status" value="1"/>
</dbReference>
<name>A0AAV5R5F6_PICKL</name>
<feature type="compositionally biased region" description="Basic and acidic residues" evidence="7">
    <location>
        <begin position="21"/>
        <end position="35"/>
    </location>
</feature>
<dbReference type="GO" id="GO:0008289">
    <property type="term" value="F:lipid binding"/>
    <property type="evidence" value="ECO:0007669"/>
    <property type="project" value="UniProtKB-KW"/>
</dbReference>
<dbReference type="PROSITE" id="PS51847">
    <property type="entry name" value="SMP"/>
    <property type="match status" value="1"/>
</dbReference>
<reference evidence="11 12" key="1">
    <citation type="journal article" date="2023" name="Elife">
        <title>Identification of key yeast species and microbe-microbe interactions impacting larval growth of Drosophila in the wild.</title>
        <authorList>
            <person name="Mure A."/>
            <person name="Sugiura Y."/>
            <person name="Maeda R."/>
            <person name="Honda K."/>
            <person name="Sakurai N."/>
            <person name="Takahashi Y."/>
            <person name="Watada M."/>
            <person name="Katoh T."/>
            <person name="Gotoh A."/>
            <person name="Gotoh Y."/>
            <person name="Taniguchi I."/>
            <person name="Nakamura K."/>
            <person name="Hayashi T."/>
            <person name="Katayama T."/>
            <person name="Uemura T."/>
            <person name="Hattori Y."/>
        </authorList>
    </citation>
    <scope>NUCLEOTIDE SEQUENCE [LARGE SCALE GENOMIC DNA]</scope>
    <source>
        <strain evidence="11 12">PK-24</strain>
    </source>
</reference>
<evidence type="ECO:0000256" key="3">
    <source>
        <dbReference type="ARBA" id="ARBA00023055"/>
    </source>
</evidence>
<evidence type="ECO:0000256" key="6">
    <source>
        <dbReference type="SAM" id="Coils"/>
    </source>
</evidence>
<evidence type="ECO:0000256" key="7">
    <source>
        <dbReference type="SAM" id="MobiDB-lite"/>
    </source>
</evidence>
<dbReference type="GO" id="GO:0061817">
    <property type="term" value="P:endoplasmic reticulum-plasma membrane tethering"/>
    <property type="evidence" value="ECO:0007669"/>
    <property type="project" value="InterPro"/>
</dbReference>
<dbReference type="InterPro" id="IPR052455">
    <property type="entry name" value="Tricalbin_domain"/>
</dbReference>
<proteinExistence type="predicted"/>
<gene>
    <name evidence="11" type="ORF">DAPK24_033310</name>
</gene>
<keyword evidence="3" id="KW-0445">Lipid transport</keyword>
<evidence type="ECO:0000256" key="1">
    <source>
        <dbReference type="ARBA" id="ARBA00004370"/>
    </source>
</evidence>
<feature type="domain" description="C2" evidence="9">
    <location>
        <begin position="515"/>
        <end position="633"/>
    </location>
</feature>
<dbReference type="Pfam" id="PF24920">
    <property type="entry name" value="C2_TCB1"/>
    <property type="match status" value="1"/>
</dbReference>
<feature type="domain" description="C2" evidence="9">
    <location>
        <begin position="375"/>
        <end position="490"/>
    </location>
</feature>
<dbReference type="InterPro" id="IPR000008">
    <property type="entry name" value="C2_dom"/>
</dbReference>
<dbReference type="SUPFAM" id="SSF49562">
    <property type="entry name" value="C2 domain (Calcium/lipid-binding domain, CaLB)"/>
    <property type="match status" value="4"/>
</dbReference>
<feature type="domain" description="C2" evidence="9">
    <location>
        <begin position="661"/>
        <end position="783"/>
    </location>
</feature>
<dbReference type="InterPro" id="IPR035892">
    <property type="entry name" value="C2_domain_sf"/>
</dbReference>
<keyword evidence="6" id="KW-0175">Coiled coil</keyword>
<dbReference type="CDD" id="cd21678">
    <property type="entry name" value="SMP_TCB"/>
    <property type="match status" value="1"/>
</dbReference>
<sequence>MIQPVPSIDVSGVSVTTSEKQQVHKMDNEHLEPPLEKINSNDSGNSTRSFTVEHEFIKPNEYEINFPWRKVGSFIDPNDEIDESLLKDLALDDSSKKISTYIYEKYYADFYWNCSLIISCCFFSWFISFIGFGIFSYVFVAICTFAVYRAEFRRFNTNIRDDFQRIQSVENLENKLESMEWLNNFLAKFWIIYMPALSDLVITNTNQTLANVEPPTPIKKVSLDEFTMGTKAPKIDSIQSFTKLGKDLYQMDWKFNFTPNDISDMTQNELKNKIDPKVALGIKIGKGFVGASLPILLENMSMIGNLRIKIKLGEVFPHIDVLSVCFMEPPTIDYALKPVGGNTLGIDVMSIIPGLSSFVTKLINSNLEPLMYYPNTIDIKPADFLQPESAAGCLFIKIRGVEYISKDNTSNLYVKYGPENELDKTFTTDIKSNTVVPVYNETQHILINNLNSKIKFELFNLINNGDSLSIGESFFELQDLLQDPSMELNESKIIKNNKNVGKIVYDLKWFSVLKPETLPDGTLSSEIPDSDVGILNLNILSAIDLDLTKSLIGKLSSFIEIYLDNQLIQTSRVVKGTNTPEYNLQFEHLIPTKSTSFIKIVIKDTSSFDESIIAEYQGKILDLILGNTSSVNVKDQHKNEQEKNFTEGKGSFKFSITWKPLDSSITKLITGNEDTLSFTPPIGAVKIDLKSCKDLPNLENFGKIDPYIKIYSGGEVKGVTSVEENTTDPVFNDEFFISIYSKNQMIKVEVMDKQKNKQDRLIGTIDVKLDEFFENKEKQNKIFKFDNCQLSKNRAKAGLINYQLSYYPLLPIYSHNELQMIEMKKKEIHEKSEDLDELEEQAKFLEDYKKHPDDYEWVDIDEEVKDVVIDDKLVVSLDDLIKVNSGVIGINFISGKLKEKTAFVQFFIDDHNTYDFITRKSKNGKIGSSSGQVFVRDLKHSILNIMITKTMDVKQQSDVLYETSDSFKLIELLMAGYDNAIEIDLDGNKLNVLFEYVPVIDHESNLFDTFEDTGLLKLNLIGAKNLLSADTNGKSDPFILGYVDGKKVFKTKVKKKTLNPDFDEIFTVPIRSRKRQEIELKVYDWDMAGSNDYLGSTIIKLNDNEEDKVIESPLETQGSIIYKYDFTVGYIKPNSSVLIPIEEDSTLSQTMNMLSYAPTVGVDAVGKAGNLAGGLASNAVGGATGIVSGGVTGGMNKISEIENGALKKLIHKDGEDAGFGSHLKLKPPGFLHKSRKSIDEDKTLKSKKSISTMNDDNRSRHLRVPSSPGINNNNKNTSFDAQSRGRSSIDAVSVNTNAFNGSNSITGRLTIIEMKGITSVEDTVFIKVTMVSSNGTEKVIFKTRKYKIKDGHVKWNENVLFKCDTEGKIVFTLATHHTFGKGDEIASGEILLRDVSGIRDNVVINMNIGNLIVNFNYA</sequence>
<comment type="subcellular location">
    <subcellularLocation>
        <location evidence="1">Membrane</location>
    </subcellularLocation>
</comment>
<protein>
    <submittedName>
        <fullName evidence="11">Tcb3 protein</fullName>
    </submittedName>
</protein>
<keyword evidence="4" id="KW-0446">Lipid-binding</keyword>
<dbReference type="Pfam" id="PF25669">
    <property type="entry name" value="SMP_MUG190-like"/>
    <property type="match status" value="1"/>
</dbReference>
<dbReference type="PANTHER" id="PTHR46980">
    <property type="entry name" value="TRICALBIN-1-RELATED"/>
    <property type="match status" value="1"/>
</dbReference>